<dbReference type="GO" id="GO:0008934">
    <property type="term" value="F:inositol monophosphate 1-phosphatase activity"/>
    <property type="evidence" value="ECO:0007669"/>
    <property type="project" value="InterPro"/>
</dbReference>
<evidence type="ECO:0000256" key="7">
    <source>
        <dbReference type="ARBA" id="ARBA00022801"/>
    </source>
</evidence>
<keyword evidence="6 9" id="KW-0479">Metal-binding</keyword>
<dbReference type="Gene3D" id="3.30.540.10">
    <property type="entry name" value="Fructose-1,6-Bisphosphatase, subunit A, domain 1"/>
    <property type="match status" value="1"/>
</dbReference>
<dbReference type="EC" id="3.1.3.25" evidence="4 10"/>
<evidence type="ECO:0000256" key="5">
    <source>
        <dbReference type="ARBA" id="ARBA00019784"/>
    </source>
</evidence>
<dbReference type="InterPro" id="IPR000760">
    <property type="entry name" value="Inositol_monophosphatase-like"/>
</dbReference>
<dbReference type="Pfam" id="PF00459">
    <property type="entry name" value="Inositol_P"/>
    <property type="match status" value="1"/>
</dbReference>
<comment type="similarity">
    <text evidence="3 10">Belongs to the inositol monophosphatase superfamily.</text>
</comment>
<comment type="catalytic activity">
    <reaction evidence="1 10">
        <text>a myo-inositol phosphate + H2O = myo-inositol + phosphate</text>
        <dbReference type="Rhea" id="RHEA:24056"/>
        <dbReference type="ChEBI" id="CHEBI:15377"/>
        <dbReference type="ChEBI" id="CHEBI:17268"/>
        <dbReference type="ChEBI" id="CHEBI:43474"/>
        <dbReference type="ChEBI" id="CHEBI:84139"/>
        <dbReference type="EC" id="3.1.3.25"/>
    </reaction>
</comment>
<evidence type="ECO:0000256" key="2">
    <source>
        <dbReference type="ARBA" id="ARBA00001946"/>
    </source>
</evidence>
<comment type="cofactor">
    <cofactor evidence="2 9 10">
        <name>Mg(2+)</name>
        <dbReference type="ChEBI" id="CHEBI:18420"/>
    </cofactor>
</comment>
<feature type="binding site" evidence="9">
    <location>
        <position position="223"/>
    </location>
    <ligand>
        <name>Mg(2+)</name>
        <dbReference type="ChEBI" id="CHEBI:18420"/>
        <label>1</label>
        <note>catalytic</note>
    </ligand>
</feature>
<dbReference type="PANTHER" id="PTHR20854:SF4">
    <property type="entry name" value="INOSITOL-1-MONOPHOSPHATASE-RELATED"/>
    <property type="match status" value="1"/>
</dbReference>
<dbReference type="CDD" id="cd01639">
    <property type="entry name" value="IMPase"/>
    <property type="match status" value="1"/>
</dbReference>
<keyword evidence="7 10" id="KW-0378">Hydrolase</keyword>
<dbReference type="InterPro" id="IPR020583">
    <property type="entry name" value="Inositol_monoP_metal-BS"/>
</dbReference>
<comment type="caution">
    <text evidence="11">The sequence shown here is derived from an EMBL/GenBank/DDBJ whole genome shotgun (WGS) entry which is preliminary data.</text>
</comment>
<dbReference type="Gene3D" id="3.40.190.80">
    <property type="match status" value="1"/>
</dbReference>
<feature type="binding site" evidence="9">
    <location>
        <position position="73"/>
    </location>
    <ligand>
        <name>Mg(2+)</name>
        <dbReference type="ChEBI" id="CHEBI:18420"/>
        <label>1</label>
        <note>catalytic</note>
    </ligand>
</feature>
<gene>
    <name evidence="11" type="ORF">H7965_07415</name>
</gene>
<evidence type="ECO:0000256" key="1">
    <source>
        <dbReference type="ARBA" id="ARBA00001033"/>
    </source>
</evidence>
<dbReference type="SUPFAM" id="SSF56655">
    <property type="entry name" value="Carbohydrate phosphatase"/>
    <property type="match status" value="1"/>
</dbReference>
<feature type="binding site" evidence="9">
    <location>
        <position position="90"/>
    </location>
    <ligand>
        <name>Mg(2+)</name>
        <dbReference type="ChEBI" id="CHEBI:18420"/>
        <label>2</label>
    </ligand>
</feature>
<dbReference type="GO" id="GO:0046872">
    <property type="term" value="F:metal ion binding"/>
    <property type="evidence" value="ECO:0007669"/>
    <property type="project" value="UniProtKB-KW"/>
</dbReference>
<dbReference type="PANTHER" id="PTHR20854">
    <property type="entry name" value="INOSITOL MONOPHOSPHATASE"/>
    <property type="match status" value="1"/>
</dbReference>
<dbReference type="GO" id="GO:0006020">
    <property type="term" value="P:inositol metabolic process"/>
    <property type="evidence" value="ECO:0007669"/>
    <property type="project" value="TreeGrafter"/>
</dbReference>
<evidence type="ECO:0000256" key="8">
    <source>
        <dbReference type="ARBA" id="ARBA00022842"/>
    </source>
</evidence>
<dbReference type="InterPro" id="IPR020550">
    <property type="entry name" value="Inositol_monophosphatase_CS"/>
</dbReference>
<keyword evidence="12" id="KW-1185">Reference proteome</keyword>
<evidence type="ECO:0000256" key="6">
    <source>
        <dbReference type="ARBA" id="ARBA00022723"/>
    </source>
</evidence>
<dbReference type="EMBL" id="JACOMF010000006">
    <property type="protein sequence ID" value="MBC4015153.1"/>
    <property type="molecule type" value="Genomic_DNA"/>
</dbReference>
<evidence type="ECO:0000256" key="4">
    <source>
        <dbReference type="ARBA" id="ARBA00013106"/>
    </source>
</evidence>
<evidence type="ECO:0000313" key="12">
    <source>
        <dbReference type="Proteomes" id="UP000600101"/>
    </source>
</evidence>
<proteinExistence type="inferred from homology"/>
<dbReference type="RefSeq" id="WP_186769930.1">
    <property type="nucleotide sequence ID" value="NZ_JACOMF010000006.1"/>
</dbReference>
<feature type="binding site" evidence="9">
    <location>
        <position position="92"/>
    </location>
    <ligand>
        <name>Mg(2+)</name>
        <dbReference type="ChEBI" id="CHEBI:18420"/>
        <label>1</label>
        <note>catalytic</note>
    </ligand>
</feature>
<feature type="binding site" evidence="9">
    <location>
        <position position="93"/>
    </location>
    <ligand>
        <name>Mg(2+)</name>
        <dbReference type="ChEBI" id="CHEBI:18420"/>
        <label>2</label>
    </ligand>
</feature>
<dbReference type="PROSITE" id="PS00629">
    <property type="entry name" value="IMP_1"/>
    <property type="match status" value="1"/>
</dbReference>
<dbReference type="PRINTS" id="PR01959">
    <property type="entry name" value="SBIMPHPHTASE"/>
</dbReference>
<dbReference type="FunFam" id="3.30.540.10:FF:000003">
    <property type="entry name" value="Inositol-1-monophosphatase"/>
    <property type="match status" value="1"/>
</dbReference>
<sequence>MAQSPRLSPALNVVVAAVQKAGKRLLRDFGEVEQLQVSMKGPGDFVSQADFRAEETLRTDLSRARPNFAFLMEESGSHGSDDWEWRWVVDPLDGTTNFLHGIPHWCVSVGIEKRIDAERTEIMAGVIYNPAADELFWAEKGVGAFLNDKRLRVSGRRDMQQAVFATGIPFAGVPRKAEFSQILARVMPQVAGVRRFGAAALDLAWVAAGRYDGYWELGIKKWDMAAGLIMVREAGGFVTDPEGGDPYAEGNVVAGNQALHGKLRDVVVEGMTTVASARARPQD</sequence>
<dbReference type="PRINTS" id="PR00377">
    <property type="entry name" value="IMPHPHTASES"/>
</dbReference>
<keyword evidence="8 9" id="KW-0460">Magnesium</keyword>
<evidence type="ECO:0000256" key="9">
    <source>
        <dbReference type="PIRSR" id="PIRSR600760-2"/>
    </source>
</evidence>
<evidence type="ECO:0000256" key="3">
    <source>
        <dbReference type="ARBA" id="ARBA00009759"/>
    </source>
</evidence>
<dbReference type="GO" id="GO:0046854">
    <property type="term" value="P:phosphatidylinositol phosphate biosynthetic process"/>
    <property type="evidence" value="ECO:0007669"/>
    <property type="project" value="InterPro"/>
</dbReference>
<dbReference type="AlphaFoldDB" id="A0A9X0QYD0"/>
<protein>
    <recommendedName>
        <fullName evidence="5 10">Inositol-1-monophosphatase</fullName>
        <ecNumber evidence="4 10">3.1.3.25</ecNumber>
    </recommendedName>
</protein>
<dbReference type="Proteomes" id="UP000600101">
    <property type="component" value="Unassembled WGS sequence"/>
</dbReference>
<organism evidence="11 12">
    <name type="scientific">Siccirubricoccus deserti</name>
    <dbReference type="NCBI Taxonomy" id="2013562"/>
    <lineage>
        <taxon>Bacteria</taxon>
        <taxon>Pseudomonadati</taxon>
        <taxon>Pseudomonadota</taxon>
        <taxon>Alphaproteobacteria</taxon>
        <taxon>Acetobacterales</taxon>
        <taxon>Roseomonadaceae</taxon>
        <taxon>Siccirubricoccus</taxon>
    </lineage>
</organism>
<dbReference type="InterPro" id="IPR022337">
    <property type="entry name" value="Inositol_monophosphatase_SuhB"/>
</dbReference>
<accession>A0A9X0QYD0</accession>
<dbReference type="GO" id="GO:0007165">
    <property type="term" value="P:signal transduction"/>
    <property type="evidence" value="ECO:0007669"/>
    <property type="project" value="TreeGrafter"/>
</dbReference>
<evidence type="ECO:0000256" key="10">
    <source>
        <dbReference type="RuleBase" id="RU364068"/>
    </source>
</evidence>
<dbReference type="PROSITE" id="PS00630">
    <property type="entry name" value="IMP_2"/>
    <property type="match status" value="1"/>
</dbReference>
<evidence type="ECO:0000313" key="11">
    <source>
        <dbReference type="EMBL" id="MBC4015153.1"/>
    </source>
</evidence>
<dbReference type="InterPro" id="IPR033942">
    <property type="entry name" value="IMPase"/>
</dbReference>
<reference evidence="11" key="1">
    <citation type="submission" date="2020-08" db="EMBL/GenBank/DDBJ databases">
        <authorList>
            <person name="Hu Y."/>
            <person name="Nguyen S.V."/>
            <person name="Li F."/>
            <person name="Fanning S."/>
        </authorList>
    </citation>
    <scope>NUCLEOTIDE SEQUENCE</scope>
    <source>
        <strain evidence="11">SYSU D8009</strain>
    </source>
</reference>
<name>A0A9X0QYD0_9PROT</name>